<feature type="compositionally biased region" description="Basic and acidic residues" evidence="1">
    <location>
        <begin position="187"/>
        <end position="207"/>
    </location>
</feature>
<feature type="compositionally biased region" description="Low complexity" evidence="1">
    <location>
        <begin position="220"/>
        <end position="239"/>
    </location>
</feature>
<keyword evidence="3" id="KW-1185">Reference proteome</keyword>
<dbReference type="EMBL" id="JBITYG010000005">
    <property type="protein sequence ID" value="MFI9102491.1"/>
    <property type="molecule type" value="Genomic_DNA"/>
</dbReference>
<feature type="compositionally biased region" description="Low complexity" evidence="1">
    <location>
        <begin position="284"/>
        <end position="328"/>
    </location>
</feature>
<gene>
    <name evidence="2" type="ORF">ACIGXA_18395</name>
</gene>
<feature type="compositionally biased region" description="Acidic residues" evidence="1">
    <location>
        <begin position="267"/>
        <end position="276"/>
    </location>
</feature>
<reference evidence="2 3" key="1">
    <citation type="submission" date="2024-10" db="EMBL/GenBank/DDBJ databases">
        <title>The Natural Products Discovery Center: Release of the First 8490 Sequenced Strains for Exploring Actinobacteria Biosynthetic Diversity.</title>
        <authorList>
            <person name="Kalkreuter E."/>
            <person name="Kautsar S.A."/>
            <person name="Yang D."/>
            <person name="Bader C.D."/>
            <person name="Teijaro C.N."/>
            <person name="Fluegel L."/>
            <person name="Davis C.M."/>
            <person name="Simpson J.R."/>
            <person name="Lauterbach L."/>
            <person name="Steele A.D."/>
            <person name="Gui C."/>
            <person name="Meng S."/>
            <person name="Li G."/>
            <person name="Viehrig K."/>
            <person name="Ye F."/>
            <person name="Su P."/>
            <person name="Kiefer A.F."/>
            <person name="Nichols A."/>
            <person name="Cepeda A.J."/>
            <person name="Yan W."/>
            <person name="Fan B."/>
            <person name="Jiang Y."/>
            <person name="Adhikari A."/>
            <person name="Zheng C.-J."/>
            <person name="Schuster L."/>
            <person name="Cowan T.M."/>
            <person name="Smanski M.J."/>
            <person name="Chevrette M.G."/>
            <person name="De Carvalho L.P.S."/>
            <person name="Shen B."/>
        </authorList>
    </citation>
    <scope>NUCLEOTIDE SEQUENCE [LARGE SCALE GENOMIC DNA]</scope>
    <source>
        <strain evidence="2 3">NPDC053399</strain>
    </source>
</reference>
<organism evidence="2 3">
    <name type="scientific">Streptomyces fildesensis</name>
    <dbReference type="NCBI Taxonomy" id="375757"/>
    <lineage>
        <taxon>Bacteria</taxon>
        <taxon>Bacillati</taxon>
        <taxon>Actinomycetota</taxon>
        <taxon>Actinomycetes</taxon>
        <taxon>Kitasatosporales</taxon>
        <taxon>Streptomycetaceae</taxon>
        <taxon>Streptomyces</taxon>
    </lineage>
</organism>
<evidence type="ECO:0000313" key="2">
    <source>
        <dbReference type="EMBL" id="MFI9102491.1"/>
    </source>
</evidence>
<dbReference type="RefSeq" id="WP_399650251.1">
    <property type="nucleotide sequence ID" value="NZ_JBITYG010000005.1"/>
</dbReference>
<evidence type="ECO:0008006" key="4">
    <source>
        <dbReference type="Google" id="ProtNLM"/>
    </source>
</evidence>
<evidence type="ECO:0000256" key="1">
    <source>
        <dbReference type="SAM" id="MobiDB-lite"/>
    </source>
</evidence>
<comment type="caution">
    <text evidence="2">The sequence shown here is derived from an EMBL/GenBank/DDBJ whole genome shotgun (WGS) entry which is preliminary data.</text>
</comment>
<dbReference type="Proteomes" id="UP001614394">
    <property type="component" value="Unassembled WGS sequence"/>
</dbReference>
<protein>
    <recommendedName>
        <fullName evidence="4">UL36 very large tegument protein</fullName>
    </recommendedName>
</protein>
<accession>A0ABW8CAT0</accession>
<proteinExistence type="predicted"/>
<name>A0ABW8CAT0_9ACTN</name>
<evidence type="ECO:0000313" key="3">
    <source>
        <dbReference type="Proteomes" id="UP001614394"/>
    </source>
</evidence>
<sequence>MTQRGAGSQLADSAREFTEFFRELVAGLGDAPGWYGALSRRDPGGVNAYEAGVELAPWDVVHAVLHDLAALRGAPVDPADVGRAQRLYRAAAAGRDAAPGSGTALRSRLDAMLRERHDAVLREREAAHAAHEYAATGGDPHSVTAGRLANALAWARDDRERAGARCAELQARLDAVEKRLAGEFFTDRSAADRSPAPDDWFRPRAPDQAHPTGPSMRQRSSAAGPAESTEPAAPAAPAGRGKRRPKTSGRGTGSRPRGARFATTFDEPFDDADDATSEAPRLEGPTANGAPAAGPAPRGARFAGAAAEEAPPRAADVPPDAGPRQAVARSEAARLGGLRRAGRGGEAYVVLCEAAAGPAAALPVLARELERAGLAADVATLLWEVAVLPPDRLAAAAAALAQAGRTDDCRTLLHQAAARPAAEVAVLAAALYEENRGEEAGTLLGAVVRTRPPEEAAAVAGAHPGLTAPLLDVAATVSKPRRRDIAAALRRAGLPDR</sequence>
<feature type="region of interest" description="Disordered" evidence="1">
    <location>
        <begin position="187"/>
        <end position="328"/>
    </location>
</feature>